<proteinExistence type="predicted"/>
<accession>A0A6J4KC19</accession>
<evidence type="ECO:0000313" key="2">
    <source>
        <dbReference type="EMBL" id="CAA9301820.1"/>
    </source>
</evidence>
<feature type="non-terminal residue" evidence="2">
    <location>
        <position position="1"/>
    </location>
</feature>
<dbReference type="AlphaFoldDB" id="A0A6J4KC19"/>
<evidence type="ECO:0000256" key="1">
    <source>
        <dbReference type="SAM" id="MobiDB-lite"/>
    </source>
</evidence>
<gene>
    <name evidence="2" type="ORF">AVDCRST_MAG68-663</name>
</gene>
<feature type="non-terminal residue" evidence="2">
    <location>
        <position position="79"/>
    </location>
</feature>
<feature type="region of interest" description="Disordered" evidence="1">
    <location>
        <begin position="55"/>
        <end position="79"/>
    </location>
</feature>
<name>A0A6J4KC19_9BACT</name>
<feature type="compositionally biased region" description="Gly residues" evidence="1">
    <location>
        <begin position="57"/>
        <end position="69"/>
    </location>
</feature>
<reference evidence="2" key="1">
    <citation type="submission" date="2020-02" db="EMBL/GenBank/DDBJ databases">
        <authorList>
            <person name="Meier V. D."/>
        </authorList>
    </citation>
    <scope>NUCLEOTIDE SEQUENCE</scope>
    <source>
        <strain evidence="2">AVDCRST_MAG68</strain>
    </source>
</reference>
<protein>
    <submittedName>
        <fullName evidence="2">Uncharacterized protein</fullName>
    </submittedName>
</protein>
<organism evidence="2">
    <name type="scientific">uncultured Gemmatimonadota bacterium</name>
    <dbReference type="NCBI Taxonomy" id="203437"/>
    <lineage>
        <taxon>Bacteria</taxon>
        <taxon>Pseudomonadati</taxon>
        <taxon>Gemmatimonadota</taxon>
        <taxon>environmental samples</taxon>
    </lineage>
</organism>
<sequence>CGCEVSGCAVCTWIRAASVSPGGQGRMGAAGRGPGANRGNTRFYGAFAPGGAPWRGAGPGLAKGMGTTGPWGDSFGEPH</sequence>
<dbReference type="EMBL" id="CADCTW010000031">
    <property type="protein sequence ID" value="CAA9301820.1"/>
    <property type="molecule type" value="Genomic_DNA"/>
</dbReference>